<protein>
    <submittedName>
        <fullName evidence="4">YceI family protein</fullName>
    </submittedName>
</protein>
<dbReference type="PANTHER" id="PTHR34406:SF1">
    <property type="entry name" value="PROTEIN YCEI"/>
    <property type="match status" value="1"/>
</dbReference>
<gene>
    <name evidence="4" type="ORF">LWF01_05465</name>
</gene>
<organism evidence="4 5">
    <name type="scientific">Saxibacter everestensis</name>
    <dbReference type="NCBI Taxonomy" id="2909229"/>
    <lineage>
        <taxon>Bacteria</taxon>
        <taxon>Bacillati</taxon>
        <taxon>Actinomycetota</taxon>
        <taxon>Actinomycetes</taxon>
        <taxon>Micrococcales</taxon>
        <taxon>Brevibacteriaceae</taxon>
        <taxon>Saxibacter</taxon>
    </lineage>
</organism>
<evidence type="ECO:0000256" key="1">
    <source>
        <dbReference type="ARBA" id="ARBA00008812"/>
    </source>
</evidence>
<comment type="similarity">
    <text evidence="1">Belongs to the UPF0312 family.</text>
</comment>
<evidence type="ECO:0000313" key="4">
    <source>
        <dbReference type="EMBL" id="WGW13216.1"/>
    </source>
</evidence>
<evidence type="ECO:0000313" key="5">
    <source>
        <dbReference type="Proteomes" id="UP001209083"/>
    </source>
</evidence>
<dbReference type="Proteomes" id="UP001209083">
    <property type="component" value="Chromosome"/>
</dbReference>
<dbReference type="EMBL" id="CP090958">
    <property type="protein sequence ID" value="WGW13216.1"/>
    <property type="molecule type" value="Genomic_DNA"/>
</dbReference>
<feature type="compositionally biased region" description="Polar residues" evidence="2">
    <location>
        <begin position="41"/>
        <end position="51"/>
    </location>
</feature>
<evidence type="ECO:0000259" key="3">
    <source>
        <dbReference type="SMART" id="SM00867"/>
    </source>
</evidence>
<dbReference type="Gene3D" id="2.40.128.110">
    <property type="entry name" value="Lipid/polyisoprenoid-binding, YceI-like"/>
    <property type="match status" value="1"/>
</dbReference>
<dbReference type="InterPro" id="IPR036761">
    <property type="entry name" value="TTHA0802/YceI-like_sf"/>
</dbReference>
<accession>A0ABY8QXP4</accession>
<reference evidence="4 5" key="1">
    <citation type="submission" date="2023-05" db="EMBL/GenBank/DDBJ databases">
        <title>Lithophilousrod everest ZFBP1038 complete genpme.</title>
        <authorList>
            <person name="Tian M."/>
        </authorList>
    </citation>
    <scope>NUCLEOTIDE SEQUENCE [LARGE SCALE GENOMIC DNA]</scope>
    <source>
        <strain evidence="4 5">ZFBP1038</strain>
    </source>
</reference>
<name>A0ABY8QXP4_9MICO</name>
<proteinExistence type="inferred from homology"/>
<dbReference type="SMART" id="SM00867">
    <property type="entry name" value="YceI"/>
    <property type="match status" value="1"/>
</dbReference>
<keyword evidence="5" id="KW-1185">Reference proteome</keyword>
<feature type="region of interest" description="Disordered" evidence="2">
    <location>
        <begin position="37"/>
        <end position="63"/>
    </location>
</feature>
<sequence length="229" mass="24234">MARKAKVLLWIAAAVVVVVAGVAIGTRLYVAGENERAPSALTGSPQTTAQASEPAETIDGSWTSVDGSQAGYRVKEVLNGNDVNVVGRTDQVESTVTVEGKKATTADITVDLVSVATDQDKRDQYFAGHAIDTNTYPDATFSLTEPLDLATIAESTGELDIEAKGTLSINGVDNEVSTTFNVRREAETITVTGSIPLTFDDYNVTAPDLGFVKVEPEGQIEFAINYAKS</sequence>
<evidence type="ECO:0000256" key="2">
    <source>
        <dbReference type="SAM" id="MobiDB-lite"/>
    </source>
</evidence>
<dbReference type="PANTHER" id="PTHR34406">
    <property type="entry name" value="PROTEIN YCEI"/>
    <property type="match status" value="1"/>
</dbReference>
<dbReference type="RefSeq" id="WP_349640031.1">
    <property type="nucleotide sequence ID" value="NZ_CP090958.1"/>
</dbReference>
<dbReference type="SUPFAM" id="SSF101874">
    <property type="entry name" value="YceI-like"/>
    <property type="match status" value="1"/>
</dbReference>
<dbReference type="InterPro" id="IPR007372">
    <property type="entry name" value="Lipid/polyisoprenoid-bd_YceI"/>
</dbReference>
<dbReference type="Pfam" id="PF04264">
    <property type="entry name" value="YceI"/>
    <property type="match status" value="1"/>
</dbReference>
<feature type="domain" description="Lipid/polyisoprenoid-binding YceI-like" evidence="3">
    <location>
        <begin position="61"/>
        <end position="227"/>
    </location>
</feature>